<dbReference type="PROSITE" id="PS50297">
    <property type="entry name" value="ANK_REP_REGION"/>
    <property type="match status" value="1"/>
</dbReference>
<gene>
    <name evidence="2" type="ORF">LCMiAC01_01740</name>
</gene>
<dbReference type="PROSITE" id="PS50088">
    <property type="entry name" value="ANK_REPEAT"/>
    <property type="match status" value="1"/>
</dbReference>
<name>A0A481Z0A4_9VIRU</name>
<sequence length="191" mass="22351">MDDNITGKIRKRVDDPSDGPQAKKRKLKDMSFTANKRVILNFLFGHGSRYDDDLICDYNIDCYNKFILNEIIKYDVLKNIERTFISYLFEQYKKNLNMHRKKFSDNTILHILKSSTDLNCADNNGKKPIHYVCEHGNITMLNLMIEKKVDLNCETNDGKKPIQYLLKRSGDDDTFKMLKLLLKKGSMELLD</sequence>
<reference evidence="2" key="1">
    <citation type="journal article" date="2019" name="MBio">
        <title>Virus Genomes from Deep Sea Sediments Expand the Ocean Megavirome and Support Independent Origins of Viral Gigantism.</title>
        <authorList>
            <person name="Backstrom D."/>
            <person name="Yutin N."/>
            <person name="Jorgensen S.L."/>
            <person name="Dharamshi J."/>
            <person name="Homa F."/>
            <person name="Zaremba-Niedwiedzka K."/>
            <person name="Spang A."/>
            <person name="Wolf Y.I."/>
            <person name="Koonin E.V."/>
            <person name="Ettema T.J."/>
        </authorList>
    </citation>
    <scope>NUCLEOTIDE SEQUENCE</scope>
</reference>
<evidence type="ECO:0000313" key="2">
    <source>
        <dbReference type="EMBL" id="QBK88497.1"/>
    </source>
</evidence>
<dbReference type="SUPFAM" id="SSF48403">
    <property type="entry name" value="Ankyrin repeat"/>
    <property type="match status" value="1"/>
</dbReference>
<accession>A0A481Z0A4</accession>
<dbReference type="EMBL" id="MK500390">
    <property type="protein sequence ID" value="QBK88497.1"/>
    <property type="molecule type" value="Genomic_DNA"/>
</dbReference>
<dbReference type="SMART" id="SM00248">
    <property type="entry name" value="ANK"/>
    <property type="match status" value="2"/>
</dbReference>
<dbReference type="Gene3D" id="1.25.40.20">
    <property type="entry name" value="Ankyrin repeat-containing domain"/>
    <property type="match status" value="1"/>
</dbReference>
<feature type="region of interest" description="Disordered" evidence="1">
    <location>
        <begin position="1"/>
        <end position="26"/>
    </location>
</feature>
<dbReference type="Pfam" id="PF12796">
    <property type="entry name" value="Ank_2"/>
    <property type="match status" value="1"/>
</dbReference>
<dbReference type="InterPro" id="IPR036770">
    <property type="entry name" value="Ankyrin_rpt-contain_sf"/>
</dbReference>
<organism evidence="2">
    <name type="scientific">Mimivirus LCMiAC01</name>
    <dbReference type="NCBI Taxonomy" id="2506608"/>
    <lineage>
        <taxon>Viruses</taxon>
        <taxon>Varidnaviria</taxon>
        <taxon>Bamfordvirae</taxon>
        <taxon>Nucleocytoviricota</taxon>
        <taxon>Megaviricetes</taxon>
        <taxon>Imitervirales</taxon>
        <taxon>Mimiviridae</taxon>
        <taxon>Klosneuvirinae</taxon>
    </lineage>
</organism>
<dbReference type="InterPro" id="IPR002110">
    <property type="entry name" value="Ankyrin_rpt"/>
</dbReference>
<protein>
    <submittedName>
        <fullName evidence="2">Ankyrin repeat protein</fullName>
    </submittedName>
</protein>
<proteinExistence type="predicted"/>
<evidence type="ECO:0000256" key="1">
    <source>
        <dbReference type="SAM" id="MobiDB-lite"/>
    </source>
</evidence>